<accession>A0A9D1QZQ4</accession>
<evidence type="ECO:0000256" key="1">
    <source>
        <dbReference type="ARBA" id="ARBA00009437"/>
    </source>
</evidence>
<dbReference type="PANTHER" id="PTHR30126:SF2">
    <property type="entry name" value="HTH-TYPE TRANSCRIPTIONAL REGULATOR YJIE"/>
    <property type="match status" value="1"/>
</dbReference>
<dbReference type="GO" id="GO:0003700">
    <property type="term" value="F:DNA-binding transcription factor activity"/>
    <property type="evidence" value="ECO:0007669"/>
    <property type="project" value="InterPro"/>
</dbReference>
<sequence>MDQKLLEDFLSLYRHKSFSHAAQERNVTQPAFSRRIRALEEWLGVVLFDRTALPIRLTAQGEQFLPIARDIAERMAEAKREFSGSALRRDNVVRIISLPTLSINVLPNLLIKVKERCERLTFVVNPFPQSVEEHFCALMDNQVDMLLTYKLDEYESDSEFLSHIDSATIARERFLPVVGNTLAQRLEPVPSSLPYLSYSNFSFANRIILPLYEKTPCALDVIYESSLSEGIIKMLEKGLGMAWVPESLVSEQLKRGSIRRLWEDRPDLSVEVDIKLYRNKNVHRVSIEHFWEAIR</sequence>
<dbReference type="Proteomes" id="UP000824264">
    <property type="component" value="Unassembled WGS sequence"/>
</dbReference>
<evidence type="ECO:0000313" key="7">
    <source>
        <dbReference type="Proteomes" id="UP000824264"/>
    </source>
</evidence>
<dbReference type="CDD" id="cd05466">
    <property type="entry name" value="PBP2_LTTR_substrate"/>
    <property type="match status" value="1"/>
</dbReference>
<dbReference type="InterPro" id="IPR036388">
    <property type="entry name" value="WH-like_DNA-bd_sf"/>
</dbReference>
<dbReference type="SUPFAM" id="SSF53850">
    <property type="entry name" value="Periplasmic binding protein-like II"/>
    <property type="match status" value="1"/>
</dbReference>
<name>A0A9D1QZQ4_9BACT</name>
<dbReference type="FunFam" id="1.10.10.10:FF:000001">
    <property type="entry name" value="LysR family transcriptional regulator"/>
    <property type="match status" value="1"/>
</dbReference>
<protein>
    <submittedName>
        <fullName evidence="6">LysR family transcriptional regulator</fullName>
    </submittedName>
</protein>
<dbReference type="Gene3D" id="3.40.190.290">
    <property type="match status" value="1"/>
</dbReference>
<dbReference type="InterPro" id="IPR000847">
    <property type="entry name" value="LysR_HTH_N"/>
</dbReference>
<evidence type="ECO:0000256" key="3">
    <source>
        <dbReference type="ARBA" id="ARBA00023125"/>
    </source>
</evidence>
<comment type="similarity">
    <text evidence="1">Belongs to the LysR transcriptional regulatory family.</text>
</comment>
<keyword evidence="3" id="KW-0238">DNA-binding</keyword>
<dbReference type="InterPro" id="IPR036390">
    <property type="entry name" value="WH_DNA-bd_sf"/>
</dbReference>
<dbReference type="EMBL" id="DXGI01000201">
    <property type="protein sequence ID" value="HIW78604.1"/>
    <property type="molecule type" value="Genomic_DNA"/>
</dbReference>
<comment type="caution">
    <text evidence="6">The sequence shown here is derived from an EMBL/GenBank/DDBJ whole genome shotgun (WGS) entry which is preliminary data.</text>
</comment>
<dbReference type="Pfam" id="PF03466">
    <property type="entry name" value="LysR_substrate"/>
    <property type="match status" value="1"/>
</dbReference>
<dbReference type="GO" id="GO:0000976">
    <property type="term" value="F:transcription cis-regulatory region binding"/>
    <property type="evidence" value="ECO:0007669"/>
    <property type="project" value="TreeGrafter"/>
</dbReference>
<reference evidence="6" key="1">
    <citation type="journal article" date="2021" name="PeerJ">
        <title>Extensive microbial diversity within the chicken gut microbiome revealed by metagenomics and culture.</title>
        <authorList>
            <person name="Gilroy R."/>
            <person name="Ravi A."/>
            <person name="Getino M."/>
            <person name="Pursley I."/>
            <person name="Horton D.L."/>
            <person name="Alikhan N.F."/>
            <person name="Baker D."/>
            <person name="Gharbi K."/>
            <person name="Hall N."/>
            <person name="Watson M."/>
            <person name="Adriaenssens E.M."/>
            <person name="Foster-Nyarko E."/>
            <person name="Jarju S."/>
            <person name="Secka A."/>
            <person name="Antonio M."/>
            <person name="Oren A."/>
            <person name="Chaudhuri R.R."/>
            <person name="La Ragione R."/>
            <person name="Hildebrand F."/>
            <person name="Pallen M.J."/>
        </authorList>
    </citation>
    <scope>NUCLEOTIDE SEQUENCE</scope>
    <source>
        <strain evidence="6">ChiSxjej5B17-1746</strain>
    </source>
</reference>
<organism evidence="6 7">
    <name type="scientific">Candidatus Bilophila faecipullorum</name>
    <dbReference type="NCBI Taxonomy" id="2838482"/>
    <lineage>
        <taxon>Bacteria</taxon>
        <taxon>Pseudomonadati</taxon>
        <taxon>Thermodesulfobacteriota</taxon>
        <taxon>Desulfovibrionia</taxon>
        <taxon>Desulfovibrionales</taxon>
        <taxon>Desulfovibrionaceae</taxon>
        <taxon>Bilophila</taxon>
    </lineage>
</organism>
<keyword evidence="2" id="KW-0805">Transcription regulation</keyword>
<feature type="domain" description="HTH lysR-type" evidence="5">
    <location>
        <begin position="1"/>
        <end position="58"/>
    </location>
</feature>
<evidence type="ECO:0000256" key="4">
    <source>
        <dbReference type="ARBA" id="ARBA00023163"/>
    </source>
</evidence>
<evidence type="ECO:0000256" key="2">
    <source>
        <dbReference type="ARBA" id="ARBA00023015"/>
    </source>
</evidence>
<dbReference type="Gene3D" id="1.10.10.10">
    <property type="entry name" value="Winged helix-like DNA-binding domain superfamily/Winged helix DNA-binding domain"/>
    <property type="match status" value="1"/>
</dbReference>
<dbReference type="Pfam" id="PF00126">
    <property type="entry name" value="HTH_1"/>
    <property type="match status" value="1"/>
</dbReference>
<dbReference type="AlphaFoldDB" id="A0A9D1QZQ4"/>
<dbReference type="SUPFAM" id="SSF46785">
    <property type="entry name" value="Winged helix' DNA-binding domain"/>
    <property type="match status" value="1"/>
</dbReference>
<evidence type="ECO:0000313" key="6">
    <source>
        <dbReference type="EMBL" id="HIW78604.1"/>
    </source>
</evidence>
<keyword evidence="4" id="KW-0804">Transcription</keyword>
<reference evidence="6" key="2">
    <citation type="submission" date="2021-04" db="EMBL/GenBank/DDBJ databases">
        <authorList>
            <person name="Gilroy R."/>
        </authorList>
    </citation>
    <scope>NUCLEOTIDE SEQUENCE</scope>
    <source>
        <strain evidence="6">ChiSxjej5B17-1746</strain>
    </source>
</reference>
<dbReference type="PANTHER" id="PTHR30126">
    <property type="entry name" value="HTH-TYPE TRANSCRIPTIONAL REGULATOR"/>
    <property type="match status" value="1"/>
</dbReference>
<dbReference type="InterPro" id="IPR005119">
    <property type="entry name" value="LysR_subst-bd"/>
</dbReference>
<dbReference type="PRINTS" id="PR00039">
    <property type="entry name" value="HTHLYSR"/>
</dbReference>
<proteinExistence type="inferred from homology"/>
<gene>
    <name evidence="6" type="ORF">H9874_05585</name>
</gene>
<evidence type="ECO:0000259" key="5">
    <source>
        <dbReference type="PROSITE" id="PS50931"/>
    </source>
</evidence>
<dbReference type="PROSITE" id="PS50931">
    <property type="entry name" value="HTH_LYSR"/>
    <property type="match status" value="1"/>
</dbReference>